<dbReference type="PATRIC" id="fig|1549748.8.peg.3170"/>
<dbReference type="RefSeq" id="WP_046510077.1">
    <property type="nucleotide sequence ID" value="NZ_LANI01000036.1"/>
</dbReference>
<dbReference type="STRING" id="1549748.WH95_19440"/>
<evidence type="ECO:0000313" key="4">
    <source>
        <dbReference type="EMBL" id="KKJ75248.1"/>
    </source>
</evidence>
<dbReference type="PANTHER" id="PTHR47505:SF1">
    <property type="entry name" value="DNA UTILIZATION PROTEIN YHGH"/>
    <property type="match status" value="1"/>
</dbReference>
<name>A0A0M2R6V0_9PROT</name>
<dbReference type="AlphaFoldDB" id="A0A0M2R6V0"/>
<dbReference type="PANTHER" id="PTHR47505">
    <property type="entry name" value="DNA UTILIZATION PROTEIN YHGH"/>
    <property type="match status" value="1"/>
</dbReference>
<reference evidence="4 5" key="1">
    <citation type="submission" date="2015-03" db="EMBL/GenBank/DDBJ databases">
        <title>Genome sequence of Kiloniella sp. P1-1, isolated from the gut microflora of Pacific white shrimp, Penaeus vannamei.</title>
        <authorList>
            <person name="Shao Z."/>
            <person name="Wang L."/>
            <person name="Li X."/>
        </authorList>
    </citation>
    <scope>NUCLEOTIDE SEQUENCE [LARGE SCALE GENOMIC DNA]</scope>
    <source>
        <strain evidence="4 5">P1-1</strain>
    </source>
</reference>
<dbReference type="InterPro" id="IPR044005">
    <property type="entry name" value="DZR_2"/>
</dbReference>
<evidence type="ECO:0000256" key="1">
    <source>
        <dbReference type="ARBA" id="ARBA00008007"/>
    </source>
</evidence>
<dbReference type="Gene3D" id="3.40.50.2020">
    <property type="match status" value="1"/>
</dbReference>
<gene>
    <name evidence="4" type="ORF">WH95_19440</name>
</gene>
<evidence type="ECO:0000259" key="3">
    <source>
        <dbReference type="Pfam" id="PF18912"/>
    </source>
</evidence>
<accession>A0A0M2R6V0</accession>
<comment type="caution">
    <text evidence="4">The sequence shown here is derived from an EMBL/GenBank/DDBJ whole genome shotgun (WGS) entry which is preliminary data.</text>
</comment>
<comment type="similarity">
    <text evidence="1">Belongs to the ComF/GntX family.</text>
</comment>
<dbReference type="CDD" id="cd06223">
    <property type="entry name" value="PRTases_typeI"/>
    <property type="match status" value="1"/>
</dbReference>
<dbReference type="InterPro" id="IPR029057">
    <property type="entry name" value="PRTase-like"/>
</dbReference>
<dbReference type="Pfam" id="PF18912">
    <property type="entry name" value="DZR_2"/>
    <property type="match status" value="1"/>
</dbReference>
<evidence type="ECO:0008006" key="6">
    <source>
        <dbReference type="Google" id="ProtNLM"/>
    </source>
</evidence>
<dbReference type="Proteomes" id="UP000034491">
    <property type="component" value="Unassembled WGS sequence"/>
</dbReference>
<sequence length="247" mass="27725">MHIIRALLPGLFNKGVNYLFPPVCGNCDCAIWDNAGICPNCWKDLTFISGACCKLCGYPFELSHGDDLVCGECLKSPKKFDQCRAALVYDVFSKDMIIGFKHADKTYLRALFTQWLSLCGQDIINEADFIIPIPLHRRRLLKRRYNQAGLLAQGVARLHHKKYTPDLLLRTKNTSSQGQFSMSGRWRNVRNAFVLNSKFKDEIYGKHIVLIDDVYTTGATLDSCARTLKNAGASTVSAVVLARVTKE</sequence>
<dbReference type="InterPro" id="IPR000836">
    <property type="entry name" value="PRTase_dom"/>
</dbReference>
<dbReference type="SUPFAM" id="SSF53271">
    <property type="entry name" value="PRTase-like"/>
    <property type="match status" value="1"/>
</dbReference>
<dbReference type="InterPro" id="IPR051910">
    <property type="entry name" value="ComF/GntX_DNA_util-trans"/>
</dbReference>
<dbReference type="Pfam" id="PF00156">
    <property type="entry name" value="Pribosyltran"/>
    <property type="match status" value="1"/>
</dbReference>
<keyword evidence="5" id="KW-1185">Reference proteome</keyword>
<evidence type="ECO:0000313" key="5">
    <source>
        <dbReference type="Proteomes" id="UP000034491"/>
    </source>
</evidence>
<protein>
    <recommendedName>
        <fullName evidence="6">Amidophosphoribosyltransferase</fullName>
    </recommendedName>
</protein>
<proteinExistence type="inferred from homology"/>
<feature type="domain" description="Phosphoribosyltransferase" evidence="2">
    <location>
        <begin position="199"/>
        <end position="243"/>
    </location>
</feature>
<feature type="domain" description="Double zinc ribbon" evidence="3">
    <location>
        <begin position="16"/>
        <end position="74"/>
    </location>
</feature>
<organism evidence="4 5">
    <name type="scientific">Kiloniella litopenaei</name>
    <dbReference type="NCBI Taxonomy" id="1549748"/>
    <lineage>
        <taxon>Bacteria</taxon>
        <taxon>Pseudomonadati</taxon>
        <taxon>Pseudomonadota</taxon>
        <taxon>Alphaproteobacteria</taxon>
        <taxon>Rhodospirillales</taxon>
        <taxon>Kiloniellaceae</taxon>
        <taxon>Kiloniella</taxon>
    </lineage>
</organism>
<evidence type="ECO:0000259" key="2">
    <source>
        <dbReference type="Pfam" id="PF00156"/>
    </source>
</evidence>
<dbReference type="EMBL" id="LANI01000036">
    <property type="protein sequence ID" value="KKJ75248.1"/>
    <property type="molecule type" value="Genomic_DNA"/>
</dbReference>